<dbReference type="Proteomes" id="UP000238479">
    <property type="component" value="Chromosome 6"/>
</dbReference>
<keyword evidence="4" id="KW-0472">Membrane</keyword>
<organism evidence="6 7">
    <name type="scientific">Rosa chinensis</name>
    <name type="common">China rose</name>
    <dbReference type="NCBI Taxonomy" id="74649"/>
    <lineage>
        <taxon>Eukaryota</taxon>
        <taxon>Viridiplantae</taxon>
        <taxon>Streptophyta</taxon>
        <taxon>Embryophyta</taxon>
        <taxon>Tracheophyta</taxon>
        <taxon>Spermatophyta</taxon>
        <taxon>Magnoliopsida</taxon>
        <taxon>eudicotyledons</taxon>
        <taxon>Gunneridae</taxon>
        <taxon>Pentapetalae</taxon>
        <taxon>rosids</taxon>
        <taxon>fabids</taxon>
        <taxon>Rosales</taxon>
        <taxon>Rosaceae</taxon>
        <taxon>Rosoideae</taxon>
        <taxon>Rosoideae incertae sedis</taxon>
        <taxon>Rosa</taxon>
    </lineage>
</organism>
<dbReference type="CDD" id="cd23294">
    <property type="entry name" value="beta-trefoil_MIR_AtSDF2-like"/>
    <property type="match status" value="1"/>
</dbReference>
<evidence type="ECO:0000259" key="5">
    <source>
        <dbReference type="PROSITE" id="PS50919"/>
    </source>
</evidence>
<keyword evidence="4" id="KW-1133">Transmembrane helix</keyword>
<dbReference type="STRING" id="74649.A0A2P6PYA4"/>
<dbReference type="PANTHER" id="PTHR46809:SF2">
    <property type="entry name" value="GH21273P"/>
    <property type="match status" value="1"/>
</dbReference>
<dbReference type="GO" id="GO:0016740">
    <property type="term" value="F:transferase activity"/>
    <property type="evidence" value="ECO:0007669"/>
    <property type="project" value="UniProtKB-KW"/>
</dbReference>
<dbReference type="InterPro" id="IPR016093">
    <property type="entry name" value="MIR_motif"/>
</dbReference>
<keyword evidence="6" id="KW-0808">Transferase</keyword>
<dbReference type="Gene3D" id="2.80.10.50">
    <property type="match status" value="1"/>
</dbReference>
<keyword evidence="1" id="KW-0732">Signal</keyword>
<evidence type="ECO:0000313" key="6">
    <source>
        <dbReference type="EMBL" id="PRQ26899.1"/>
    </source>
</evidence>
<dbReference type="SUPFAM" id="SSF82109">
    <property type="entry name" value="MIR domain"/>
    <property type="match status" value="1"/>
</dbReference>
<evidence type="ECO:0000256" key="1">
    <source>
        <dbReference type="ARBA" id="ARBA00022729"/>
    </source>
</evidence>
<sequence>MSAHRGRVSLRLAGAMSPDVLLALQTEKITQKSRPGRPQIDRNPQIAVKSITVASSASPSLTRRKPSSSSYSSSSTEPGRVVGRVTIPSRASEPQFPFWQQTWFIALLLAMAMGFLCLAVFLFLGLDLDTGYAATTPTSEGVEITYGTVLKLMHERTKFRLHSHDVPYGSGSGQQSVTGFPNVDDANSYWIVRPQLETSARQGDSIPSGTIVRLHHMRTRKWLHSHLHASPISGNQEISCFGGEHESDTGDHWRVMIEGSGKTWKQDQRVRLQHVDTGAYLHSHDKKYQRIAGGQQEVCGVRDKRADNVWLAAEGVYLPVTETK</sequence>
<feature type="region of interest" description="Disordered" evidence="3">
    <location>
        <begin position="57"/>
        <end position="80"/>
    </location>
</feature>
<keyword evidence="4" id="KW-0812">Transmembrane</keyword>
<proteinExistence type="predicted"/>
<evidence type="ECO:0000256" key="4">
    <source>
        <dbReference type="SAM" id="Phobius"/>
    </source>
</evidence>
<evidence type="ECO:0000256" key="3">
    <source>
        <dbReference type="SAM" id="MobiDB-lite"/>
    </source>
</evidence>
<comment type="caution">
    <text evidence="6">The sequence shown here is derived from an EMBL/GenBank/DDBJ whole genome shotgun (WGS) entry which is preliminary data.</text>
</comment>
<feature type="domain" description="MIR" evidence="5">
    <location>
        <begin position="261"/>
        <end position="315"/>
    </location>
</feature>
<gene>
    <name evidence="6" type="ORF">RchiOBHm_Chr6g0299581</name>
</gene>
<evidence type="ECO:0000256" key="2">
    <source>
        <dbReference type="ARBA" id="ARBA00022737"/>
    </source>
</evidence>
<dbReference type="PANTHER" id="PTHR46809">
    <property type="entry name" value="STROMAL CELL-DERIVED FACTOR 2-LIKE PROTEIN"/>
    <property type="match status" value="1"/>
</dbReference>
<dbReference type="EMBL" id="PDCK01000044">
    <property type="protein sequence ID" value="PRQ26899.1"/>
    <property type="molecule type" value="Genomic_DNA"/>
</dbReference>
<keyword evidence="7" id="KW-1185">Reference proteome</keyword>
<dbReference type="Pfam" id="PF02815">
    <property type="entry name" value="MIR"/>
    <property type="match status" value="1"/>
</dbReference>
<dbReference type="Gramene" id="PRQ26899">
    <property type="protein sequence ID" value="PRQ26899"/>
    <property type="gene ID" value="RchiOBHm_Chr6g0299581"/>
</dbReference>
<feature type="domain" description="MIR" evidence="5">
    <location>
        <begin position="203"/>
        <end position="258"/>
    </location>
</feature>
<reference evidence="6 7" key="1">
    <citation type="journal article" date="2018" name="Nat. Genet.">
        <title>The Rosa genome provides new insights in the design of modern roses.</title>
        <authorList>
            <person name="Bendahmane M."/>
        </authorList>
    </citation>
    <scope>NUCLEOTIDE SEQUENCE [LARGE SCALE GENOMIC DNA]</scope>
    <source>
        <strain evidence="7">cv. Old Blush</strain>
    </source>
</reference>
<accession>A0A2P6PYA4</accession>
<dbReference type="OMA" id="GYWERDG"/>
<dbReference type="PROSITE" id="PS50919">
    <property type="entry name" value="MIR"/>
    <property type="match status" value="3"/>
</dbReference>
<name>A0A2P6PYA4_ROSCH</name>
<dbReference type="SMART" id="SM00472">
    <property type="entry name" value="MIR"/>
    <property type="match status" value="3"/>
</dbReference>
<dbReference type="InterPro" id="IPR036300">
    <property type="entry name" value="MIR_dom_sf"/>
</dbReference>
<dbReference type="FunFam" id="2.80.10.50:FF:000068">
    <property type="entry name" value="Stromal cell-derived factor 2-like protein"/>
    <property type="match status" value="1"/>
</dbReference>
<evidence type="ECO:0000313" key="7">
    <source>
        <dbReference type="Proteomes" id="UP000238479"/>
    </source>
</evidence>
<keyword evidence="2" id="KW-0677">Repeat</keyword>
<protein>
    <submittedName>
        <fullName evidence="6">Putative glycosyltransferase 39</fullName>
    </submittedName>
</protein>
<dbReference type="AlphaFoldDB" id="A0A2P6PYA4"/>
<feature type="transmembrane region" description="Helical" evidence="4">
    <location>
        <begin position="103"/>
        <end position="126"/>
    </location>
</feature>
<feature type="domain" description="MIR" evidence="5">
    <location>
        <begin position="141"/>
        <end position="195"/>
    </location>
</feature>